<dbReference type="SUPFAM" id="SSF46894">
    <property type="entry name" value="C-terminal effector domain of the bipartite response regulators"/>
    <property type="match status" value="1"/>
</dbReference>
<dbReference type="SUPFAM" id="SSF52172">
    <property type="entry name" value="CheY-like"/>
    <property type="match status" value="1"/>
</dbReference>
<dbReference type="RefSeq" id="WP_250056747.1">
    <property type="nucleotide sequence ID" value="NZ_JAMJPH010000033.1"/>
</dbReference>
<name>A0A9X2D5Y3_9ACTN</name>
<accession>A0A9X2D5Y3</accession>
<evidence type="ECO:0000256" key="2">
    <source>
        <dbReference type="ARBA" id="ARBA00023125"/>
    </source>
</evidence>
<protein>
    <submittedName>
        <fullName evidence="7">Response regulator transcription factor</fullName>
    </submittedName>
</protein>
<evidence type="ECO:0000256" key="1">
    <source>
        <dbReference type="ARBA" id="ARBA00023015"/>
    </source>
</evidence>
<dbReference type="PROSITE" id="PS50043">
    <property type="entry name" value="HTH_LUXR_2"/>
    <property type="match status" value="1"/>
</dbReference>
<dbReference type="CDD" id="cd06170">
    <property type="entry name" value="LuxR_C_like"/>
    <property type="match status" value="1"/>
</dbReference>
<dbReference type="GO" id="GO:0006355">
    <property type="term" value="P:regulation of DNA-templated transcription"/>
    <property type="evidence" value="ECO:0007669"/>
    <property type="project" value="InterPro"/>
</dbReference>
<dbReference type="Proteomes" id="UP001139485">
    <property type="component" value="Unassembled WGS sequence"/>
</dbReference>
<evidence type="ECO:0000313" key="8">
    <source>
        <dbReference type="Proteomes" id="UP001139485"/>
    </source>
</evidence>
<comment type="caution">
    <text evidence="7">The sequence shown here is derived from an EMBL/GenBank/DDBJ whole genome shotgun (WGS) entry which is preliminary data.</text>
</comment>
<dbReference type="Pfam" id="PF00072">
    <property type="entry name" value="Response_reg"/>
    <property type="match status" value="1"/>
</dbReference>
<evidence type="ECO:0000313" key="7">
    <source>
        <dbReference type="EMBL" id="MCM0620007.1"/>
    </source>
</evidence>
<dbReference type="InterPro" id="IPR000792">
    <property type="entry name" value="Tscrpt_reg_LuxR_C"/>
</dbReference>
<dbReference type="PANTHER" id="PTHR44688:SF16">
    <property type="entry name" value="DNA-BINDING TRANSCRIPTIONAL ACTIVATOR DEVR_DOSR"/>
    <property type="match status" value="1"/>
</dbReference>
<dbReference type="GO" id="GO:0003677">
    <property type="term" value="F:DNA binding"/>
    <property type="evidence" value="ECO:0007669"/>
    <property type="project" value="UniProtKB-KW"/>
</dbReference>
<keyword evidence="1" id="KW-0805">Transcription regulation</keyword>
<feature type="modified residue" description="4-aspartylphosphate" evidence="4">
    <location>
        <position position="63"/>
    </location>
</feature>
<dbReference type="AlphaFoldDB" id="A0A9X2D5Y3"/>
<proteinExistence type="predicted"/>
<keyword evidence="8" id="KW-1185">Reference proteome</keyword>
<evidence type="ECO:0000256" key="3">
    <source>
        <dbReference type="ARBA" id="ARBA00023163"/>
    </source>
</evidence>
<dbReference type="EMBL" id="JAMOIL010000007">
    <property type="protein sequence ID" value="MCM0620007.1"/>
    <property type="molecule type" value="Genomic_DNA"/>
</dbReference>
<dbReference type="InterPro" id="IPR016032">
    <property type="entry name" value="Sig_transdc_resp-reg_C-effctor"/>
</dbReference>
<keyword evidence="2" id="KW-0238">DNA-binding</keyword>
<dbReference type="InterPro" id="IPR036388">
    <property type="entry name" value="WH-like_DNA-bd_sf"/>
</dbReference>
<feature type="domain" description="Response regulatory" evidence="6">
    <location>
        <begin position="9"/>
        <end position="127"/>
    </location>
</feature>
<dbReference type="Gene3D" id="1.10.10.10">
    <property type="entry name" value="Winged helix-like DNA-binding domain superfamily/Winged helix DNA-binding domain"/>
    <property type="match status" value="1"/>
</dbReference>
<dbReference type="SMART" id="SM00448">
    <property type="entry name" value="REC"/>
    <property type="match status" value="1"/>
</dbReference>
<dbReference type="Gene3D" id="3.40.50.2300">
    <property type="match status" value="1"/>
</dbReference>
<dbReference type="PROSITE" id="PS50110">
    <property type="entry name" value="RESPONSE_REGULATORY"/>
    <property type="match status" value="1"/>
</dbReference>
<dbReference type="SMART" id="SM00421">
    <property type="entry name" value="HTH_LUXR"/>
    <property type="match status" value="1"/>
</dbReference>
<dbReference type="Pfam" id="PF00196">
    <property type="entry name" value="GerE"/>
    <property type="match status" value="1"/>
</dbReference>
<gene>
    <name evidence="7" type="ORF">M8330_06825</name>
</gene>
<keyword evidence="3" id="KW-0804">Transcription</keyword>
<dbReference type="InterPro" id="IPR001789">
    <property type="entry name" value="Sig_transdc_resp-reg_receiver"/>
</dbReference>
<evidence type="ECO:0000256" key="4">
    <source>
        <dbReference type="PROSITE-ProRule" id="PRU00169"/>
    </source>
</evidence>
<dbReference type="InterPro" id="IPR011006">
    <property type="entry name" value="CheY-like_superfamily"/>
</dbReference>
<evidence type="ECO:0000259" key="5">
    <source>
        <dbReference type="PROSITE" id="PS50043"/>
    </source>
</evidence>
<dbReference type="GO" id="GO:0000160">
    <property type="term" value="P:phosphorelay signal transduction system"/>
    <property type="evidence" value="ECO:0007669"/>
    <property type="project" value="InterPro"/>
</dbReference>
<organism evidence="7 8">
    <name type="scientific">Nocardioides bruguierae</name>
    <dbReference type="NCBI Taxonomy" id="2945102"/>
    <lineage>
        <taxon>Bacteria</taxon>
        <taxon>Bacillati</taxon>
        <taxon>Actinomycetota</taxon>
        <taxon>Actinomycetes</taxon>
        <taxon>Propionibacteriales</taxon>
        <taxon>Nocardioidaceae</taxon>
        <taxon>Nocardioides</taxon>
    </lineage>
</organism>
<sequence>MAGPGDGGRVALVEDHQLFAESLELALSLRGHDVVRVLPQEVTYLGTLLERLKKVSPQLVLLDLDLAGLGDSTALIGPLSAAGIHVVVVTGSADEARWGRCLAAGARTVLPKSSSLAEIMGVVRRVLTGFPVMTKETREALVARWSDRAADEGDTLDRLEKLTPRERVVLGHLMAGRAVAEIAAVEMLSPATVRTQVKSVLAKLEVSSQLAAVGAAHRVGWGAGETDQRKGA</sequence>
<evidence type="ECO:0000259" key="6">
    <source>
        <dbReference type="PROSITE" id="PS50110"/>
    </source>
</evidence>
<dbReference type="PRINTS" id="PR00038">
    <property type="entry name" value="HTHLUXR"/>
</dbReference>
<feature type="domain" description="HTH luxR-type" evidence="5">
    <location>
        <begin position="155"/>
        <end position="220"/>
    </location>
</feature>
<reference evidence="7" key="1">
    <citation type="submission" date="2022-05" db="EMBL/GenBank/DDBJ databases">
        <authorList>
            <person name="Tuo L."/>
        </authorList>
    </citation>
    <scope>NUCLEOTIDE SEQUENCE</scope>
    <source>
        <strain evidence="7">BSK12Z-4</strain>
    </source>
</reference>
<keyword evidence="4" id="KW-0597">Phosphoprotein</keyword>
<dbReference type="PANTHER" id="PTHR44688">
    <property type="entry name" value="DNA-BINDING TRANSCRIPTIONAL ACTIVATOR DEVR_DOSR"/>
    <property type="match status" value="1"/>
</dbReference>